<accession>A0A6A6TAL1</accession>
<dbReference type="AlphaFoldDB" id="A0A6A6TAL1"/>
<reference evidence="2" key="1">
    <citation type="journal article" date="2020" name="Stud. Mycol.">
        <title>101 Dothideomycetes genomes: a test case for predicting lifestyles and emergence of pathogens.</title>
        <authorList>
            <person name="Haridas S."/>
            <person name="Albert R."/>
            <person name="Binder M."/>
            <person name="Bloem J."/>
            <person name="Labutti K."/>
            <person name="Salamov A."/>
            <person name="Andreopoulos B."/>
            <person name="Baker S."/>
            <person name="Barry K."/>
            <person name="Bills G."/>
            <person name="Bluhm B."/>
            <person name="Cannon C."/>
            <person name="Castanera R."/>
            <person name="Culley D."/>
            <person name="Daum C."/>
            <person name="Ezra D."/>
            <person name="Gonzalez J."/>
            <person name="Henrissat B."/>
            <person name="Kuo A."/>
            <person name="Liang C."/>
            <person name="Lipzen A."/>
            <person name="Lutzoni F."/>
            <person name="Magnuson J."/>
            <person name="Mondo S."/>
            <person name="Nolan M."/>
            <person name="Ohm R."/>
            <person name="Pangilinan J."/>
            <person name="Park H.-J."/>
            <person name="Ramirez L."/>
            <person name="Alfaro M."/>
            <person name="Sun H."/>
            <person name="Tritt A."/>
            <person name="Yoshinaga Y."/>
            <person name="Zwiers L.-H."/>
            <person name="Turgeon B."/>
            <person name="Goodwin S."/>
            <person name="Spatafora J."/>
            <person name="Crous P."/>
            <person name="Grigoriev I."/>
        </authorList>
    </citation>
    <scope>NUCLEOTIDE SEQUENCE</scope>
    <source>
        <strain evidence="2">CBS 122681</strain>
    </source>
</reference>
<proteinExistence type="predicted"/>
<feature type="compositionally biased region" description="Basic and acidic residues" evidence="1">
    <location>
        <begin position="103"/>
        <end position="161"/>
    </location>
</feature>
<feature type="compositionally biased region" description="Basic and acidic residues" evidence="1">
    <location>
        <begin position="41"/>
        <end position="55"/>
    </location>
</feature>
<protein>
    <submittedName>
        <fullName evidence="2">Uncharacterized protein</fullName>
    </submittedName>
</protein>
<keyword evidence="3" id="KW-1185">Reference proteome</keyword>
<feature type="region of interest" description="Disordered" evidence="1">
    <location>
        <begin position="1"/>
        <end position="209"/>
    </location>
</feature>
<dbReference type="EMBL" id="MU004338">
    <property type="protein sequence ID" value="KAF2656281.1"/>
    <property type="molecule type" value="Genomic_DNA"/>
</dbReference>
<organism evidence="2 3">
    <name type="scientific">Lophiostoma macrostomum CBS 122681</name>
    <dbReference type="NCBI Taxonomy" id="1314788"/>
    <lineage>
        <taxon>Eukaryota</taxon>
        <taxon>Fungi</taxon>
        <taxon>Dikarya</taxon>
        <taxon>Ascomycota</taxon>
        <taxon>Pezizomycotina</taxon>
        <taxon>Dothideomycetes</taxon>
        <taxon>Pleosporomycetidae</taxon>
        <taxon>Pleosporales</taxon>
        <taxon>Lophiostomataceae</taxon>
        <taxon>Lophiostoma</taxon>
    </lineage>
</organism>
<evidence type="ECO:0000313" key="2">
    <source>
        <dbReference type="EMBL" id="KAF2656281.1"/>
    </source>
</evidence>
<gene>
    <name evidence="2" type="ORF">K491DRAFT_692131</name>
</gene>
<dbReference type="OrthoDB" id="4764735at2759"/>
<dbReference type="Proteomes" id="UP000799324">
    <property type="component" value="Unassembled WGS sequence"/>
</dbReference>
<feature type="compositionally biased region" description="Basic and acidic residues" evidence="1">
    <location>
        <begin position="67"/>
        <end position="94"/>
    </location>
</feature>
<sequence>MPGLQDQNGREMLKKRKVPSRGCTRRIGTSHSLLLALWSFHTERRTSYTREERKNRSAPTDAGSDAAEDKAPPMGGKEKQRQKSNRSDYHRSESSRPGYSRPEGSRPEHPRRENHRAGREYTRSDYTRPEYTRPDSSRQKSTQQDKPRQEPPPRTSPRESSSRQGSPPQENPRRDASDTSSASPKESQRAPRSRSPRQDTTPTPRDRYRMWKDQVDSCLIHKNISGFSYPEVVDLCPYEDASCVSLKTNGIMCVHELQTFLKGADEYSVRWLKKERVKWHPDVFAKICSEGFRDEGRRLGEEMFKLFGLVIDLEERKG</sequence>
<evidence type="ECO:0000256" key="1">
    <source>
        <dbReference type="SAM" id="MobiDB-lite"/>
    </source>
</evidence>
<name>A0A6A6TAL1_9PLEO</name>
<evidence type="ECO:0000313" key="3">
    <source>
        <dbReference type="Proteomes" id="UP000799324"/>
    </source>
</evidence>